<reference evidence="4 5" key="1">
    <citation type="submission" date="2019-06" db="EMBL/GenBank/DDBJ databases">
        <title>Genome of new Rhodobacteraceae sp. SM1903.</title>
        <authorList>
            <person name="Ren X."/>
        </authorList>
    </citation>
    <scope>NUCLEOTIDE SEQUENCE [LARGE SCALE GENOMIC DNA]</scope>
    <source>
        <strain evidence="4 5">SM1903</strain>
    </source>
</reference>
<gene>
    <name evidence="3" type="primary">ureF</name>
    <name evidence="4" type="ORF">FHY64_14995</name>
</gene>
<dbReference type="GO" id="GO:0016151">
    <property type="term" value="F:nickel cation binding"/>
    <property type="evidence" value="ECO:0007669"/>
    <property type="project" value="UniProtKB-UniRule"/>
</dbReference>
<evidence type="ECO:0000256" key="1">
    <source>
        <dbReference type="ARBA" id="ARBA00022988"/>
    </source>
</evidence>
<dbReference type="InterPro" id="IPR002639">
    <property type="entry name" value="UreF"/>
</dbReference>
<name>A0A5C5G9R1_9RHOB</name>
<dbReference type="PANTHER" id="PTHR33620">
    <property type="entry name" value="UREASE ACCESSORY PROTEIN F"/>
    <property type="match status" value="1"/>
</dbReference>
<dbReference type="AlphaFoldDB" id="A0A5C5G9R1"/>
<evidence type="ECO:0000313" key="4">
    <source>
        <dbReference type="EMBL" id="TNY31323.1"/>
    </source>
</evidence>
<dbReference type="InterPro" id="IPR038277">
    <property type="entry name" value="UreF_sf"/>
</dbReference>
<dbReference type="RefSeq" id="WP_140196202.1">
    <property type="nucleotide sequence ID" value="NZ_CP065915.1"/>
</dbReference>
<dbReference type="PANTHER" id="PTHR33620:SF1">
    <property type="entry name" value="UREASE ACCESSORY PROTEIN F"/>
    <property type="match status" value="1"/>
</dbReference>
<dbReference type="Pfam" id="PF01730">
    <property type="entry name" value="UreF"/>
    <property type="match status" value="1"/>
</dbReference>
<keyword evidence="2 3" id="KW-0143">Chaperone</keyword>
<comment type="similarity">
    <text evidence="3">Belongs to the UreF family.</text>
</comment>
<evidence type="ECO:0000256" key="2">
    <source>
        <dbReference type="ARBA" id="ARBA00023186"/>
    </source>
</evidence>
<dbReference type="OrthoDB" id="9798772at2"/>
<sequence length="211" mass="22431">MQADARLLLTQWTSASFPTGAFAWSHGLEQAIAEGAVRDAASLTDWLRDLLHHGTGRNDAILIALAFHAEDPAPVAALADALSPSVERRKEALGTGGALARTLRDAWDLPVPDMPYPVALGHAAQLAGLPVADVIAQHLQAFLTNLVQCALRLMPLGQTGGQRVLRALLDDIPSLAEALAHATEDDLGSAAFAIDTASMRHETLEPRLFRS</sequence>
<keyword evidence="3" id="KW-0963">Cytoplasm</keyword>
<comment type="subcellular location">
    <subcellularLocation>
        <location evidence="3">Cytoplasm</location>
    </subcellularLocation>
</comment>
<proteinExistence type="inferred from homology"/>
<evidence type="ECO:0000256" key="3">
    <source>
        <dbReference type="HAMAP-Rule" id="MF_01385"/>
    </source>
</evidence>
<comment type="function">
    <text evidence="3">Required for maturation of urease via the functional incorporation of the urease nickel metallocenter.</text>
</comment>
<keyword evidence="5" id="KW-1185">Reference proteome</keyword>
<accession>A0A5C5G9R1</accession>
<dbReference type="EMBL" id="VFFF01000002">
    <property type="protein sequence ID" value="TNY31323.1"/>
    <property type="molecule type" value="Genomic_DNA"/>
</dbReference>
<dbReference type="PIRSF" id="PIRSF009467">
    <property type="entry name" value="Ureas_acces_UreF"/>
    <property type="match status" value="1"/>
</dbReference>
<dbReference type="HAMAP" id="MF_01385">
    <property type="entry name" value="UreF"/>
    <property type="match status" value="1"/>
</dbReference>
<comment type="subunit">
    <text evidence="3">UreD, UreF and UreG form a complex that acts as a GTP-hydrolysis-dependent molecular chaperone, activating the urease apoprotein by helping to assemble the nickel containing metallocenter of UreC. The UreE protein probably delivers the nickel.</text>
</comment>
<evidence type="ECO:0000313" key="5">
    <source>
        <dbReference type="Proteomes" id="UP000314011"/>
    </source>
</evidence>
<dbReference type="Gene3D" id="1.10.4190.10">
    <property type="entry name" value="Urease accessory protein UreF"/>
    <property type="match status" value="1"/>
</dbReference>
<dbReference type="Proteomes" id="UP000314011">
    <property type="component" value="Unassembled WGS sequence"/>
</dbReference>
<keyword evidence="1 3" id="KW-0996">Nickel insertion</keyword>
<protein>
    <recommendedName>
        <fullName evidence="3">Urease accessory protein UreF</fullName>
    </recommendedName>
</protein>
<organism evidence="4 5">
    <name type="scientific">Pelagovum pacificum</name>
    <dbReference type="NCBI Taxonomy" id="2588711"/>
    <lineage>
        <taxon>Bacteria</taxon>
        <taxon>Pseudomonadati</taxon>
        <taxon>Pseudomonadota</taxon>
        <taxon>Alphaproteobacteria</taxon>
        <taxon>Rhodobacterales</taxon>
        <taxon>Paracoccaceae</taxon>
        <taxon>Pelagovum</taxon>
    </lineage>
</organism>
<comment type="caution">
    <text evidence="4">The sequence shown here is derived from an EMBL/GenBank/DDBJ whole genome shotgun (WGS) entry which is preliminary data.</text>
</comment>
<dbReference type="GO" id="GO:0005737">
    <property type="term" value="C:cytoplasm"/>
    <property type="evidence" value="ECO:0007669"/>
    <property type="project" value="UniProtKB-SubCell"/>
</dbReference>